<feature type="domain" description="Tyrosine-protein phosphatase" evidence="5">
    <location>
        <begin position="210"/>
        <end position="352"/>
    </location>
</feature>
<dbReference type="Pfam" id="PF00782">
    <property type="entry name" value="DSPc"/>
    <property type="match status" value="1"/>
</dbReference>
<dbReference type="GO" id="GO:0033550">
    <property type="term" value="F:MAP kinase tyrosine phosphatase activity"/>
    <property type="evidence" value="ECO:0000318"/>
    <property type="project" value="GO_Central"/>
</dbReference>
<proteinExistence type="inferred from homology"/>
<gene>
    <name evidence="7" type="ORF">TVAG_419930</name>
</gene>
<dbReference type="RefSeq" id="XP_001298771.1">
    <property type="nucleotide sequence ID" value="XM_001298770.1"/>
</dbReference>
<reference evidence="7" key="1">
    <citation type="submission" date="2006-10" db="EMBL/GenBank/DDBJ databases">
        <authorList>
            <person name="Amadeo P."/>
            <person name="Zhao Q."/>
            <person name="Wortman J."/>
            <person name="Fraser-Liggett C."/>
            <person name="Carlton J."/>
        </authorList>
    </citation>
    <scope>NUCLEOTIDE SEQUENCE</scope>
    <source>
        <strain evidence="7">G3</strain>
    </source>
</reference>
<dbReference type="PROSITE" id="PS00383">
    <property type="entry name" value="TYR_PHOSPHATASE_1"/>
    <property type="match status" value="1"/>
</dbReference>
<dbReference type="PROSITE" id="PS50056">
    <property type="entry name" value="TYR_PHOSPHATASE_2"/>
    <property type="match status" value="1"/>
</dbReference>
<keyword evidence="8" id="KW-1185">Reference proteome</keyword>
<dbReference type="InterPro" id="IPR029021">
    <property type="entry name" value="Prot-tyrosine_phosphatase-like"/>
</dbReference>
<protein>
    <recommendedName>
        <fullName evidence="2">protein-tyrosine-phosphatase</fullName>
        <ecNumber evidence="2">3.1.3.48</ecNumber>
    </recommendedName>
</protein>
<evidence type="ECO:0000256" key="1">
    <source>
        <dbReference type="ARBA" id="ARBA00008601"/>
    </source>
</evidence>
<dbReference type="GO" id="GO:0007165">
    <property type="term" value="P:signal transduction"/>
    <property type="evidence" value="ECO:0000318"/>
    <property type="project" value="GO_Central"/>
</dbReference>
<dbReference type="VEuPathDB" id="TrichDB:TVAG_419930"/>
<dbReference type="FunFam" id="3.90.190.10:FF:000130">
    <property type="entry name" value="Dual specificity protein phosphatase, putative"/>
    <property type="match status" value="1"/>
</dbReference>
<dbReference type="Gene3D" id="3.90.190.10">
    <property type="entry name" value="Protein tyrosine phosphatase superfamily"/>
    <property type="match status" value="1"/>
</dbReference>
<reference evidence="7" key="2">
    <citation type="journal article" date="2007" name="Science">
        <title>Draft genome sequence of the sexually transmitted pathogen Trichomonas vaginalis.</title>
        <authorList>
            <person name="Carlton J.M."/>
            <person name="Hirt R.P."/>
            <person name="Silva J.C."/>
            <person name="Delcher A.L."/>
            <person name="Schatz M."/>
            <person name="Zhao Q."/>
            <person name="Wortman J.R."/>
            <person name="Bidwell S.L."/>
            <person name="Alsmark U.C.M."/>
            <person name="Besteiro S."/>
            <person name="Sicheritz-Ponten T."/>
            <person name="Noel C.J."/>
            <person name="Dacks J.B."/>
            <person name="Foster P.G."/>
            <person name="Simillion C."/>
            <person name="Van de Peer Y."/>
            <person name="Miranda-Saavedra D."/>
            <person name="Barton G.J."/>
            <person name="Westrop G.D."/>
            <person name="Mueller S."/>
            <person name="Dessi D."/>
            <person name="Fiori P.L."/>
            <person name="Ren Q."/>
            <person name="Paulsen I."/>
            <person name="Zhang H."/>
            <person name="Bastida-Corcuera F.D."/>
            <person name="Simoes-Barbosa A."/>
            <person name="Brown M.T."/>
            <person name="Hayes R.D."/>
            <person name="Mukherjee M."/>
            <person name="Okumura C.Y."/>
            <person name="Schneider R."/>
            <person name="Smith A.J."/>
            <person name="Vanacova S."/>
            <person name="Villalvazo M."/>
            <person name="Haas B.J."/>
            <person name="Pertea M."/>
            <person name="Feldblyum T.V."/>
            <person name="Utterback T.R."/>
            <person name="Shu C.L."/>
            <person name="Osoegawa K."/>
            <person name="de Jong P.J."/>
            <person name="Hrdy I."/>
            <person name="Horvathova L."/>
            <person name="Zubacova Z."/>
            <person name="Dolezal P."/>
            <person name="Malik S.B."/>
            <person name="Logsdon J.M. Jr."/>
            <person name="Henze K."/>
            <person name="Gupta A."/>
            <person name="Wang C.C."/>
            <person name="Dunne R.L."/>
            <person name="Upcroft J.A."/>
            <person name="Upcroft P."/>
            <person name="White O."/>
            <person name="Salzberg S.L."/>
            <person name="Tang P."/>
            <person name="Chiu C.-H."/>
            <person name="Lee Y.-S."/>
            <person name="Embley T.M."/>
            <person name="Coombs G.H."/>
            <person name="Mottram J.C."/>
            <person name="Tachezy J."/>
            <person name="Fraser-Liggett C.M."/>
            <person name="Johnson P.J."/>
        </authorList>
    </citation>
    <scope>NUCLEOTIDE SEQUENCE [LARGE SCALE GENOMIC DNA]</scope>
    <source>
        <strain evidence="7">G3</strain>
    </source>
</reference>
<dbReference type="InParanoid" id="A2GAH5"/>
<dbReference type="GO" id="GO:0017017">
    <property type="term" value="F:MAP kinase tyrosine/serine/threonine phosphatase activity"/>
    <property type="evidence" value="ECO:0000318"/>
    <property type="project" value="GO_Central"/>
</dbReference>
<dbReference type="VEuPathDB" id="TrichDB:TVAGG3_0803870"/>
<dbReference type="SMART" id="SM00195">
    <property type="entry name" value="DSPc"/>
    <property type="match status" value="1"/>
</dbReference>
<sequence length="363" mass="40778">MGIGLSVDSYLDSKADGAKSILLLQYENEQLQPVPFTEFIENPLAFTTKPLVCLEPTQQSDAPIVSTPVSNRSLTDTMRLFHQHFRIQNFKLQTQYVWMFASNKLPSTTINELMTYLRKAPLQNYTCNAAVAPSSIFSDLGGINSLKFALKPPSPTQRCRASSPLRTAGQMCGANVNLFSRRSHQVGMNATFVLPVITNQGNIEERFPDEMNLVDEGVFVGSERAAANKQALLDNHITHIINLSGNTSKNHFPETFNYFTVKMNDNDFEEIPNEFWEALTYLKKARDEGGIVLVHCRMGYCRSPALVAAYMSDEKKISIDNALSLIQSKRPEVSVNPGFLDQLHLREDKKRKSKPRLLINTVL</sequence>
<name>A2GAH5_TRIV3</name>
<dbReference type="EMBL" id="DS114815">
    <property type="protein sequence ID" value="EAX85841.1"/>
    <property type="molecule type" value="Genomic_DNA"/>
</dbReference>
<dbReference type="SMR" id="A2GAH5"/>
<organism evidence="7 8">
    <name type="scientific">Trichomonas vaginalis (strain ATCC PRA-98 / G3)</name>
    <dbReference type="NCBI Taxonomy" id="412133"/>
    <lineage>
        <taxon>Eukaryota</taxon>
        <taxon>Metamonada</taxon>
        <taxon>Parabasalia</taxon>
        <taxon>Trichomonadida</taxon>
        <taxon>Trichomonadidae</taxon>
        <taxon>Trichomonas</taxon>
    </lineage>
</organism>
<evidence type="ECO:0000256" key="4">
    <source>
        <dbReference type="ARBA" id="ARBA00022912"/>
    </source>
</evidence>
<dbReference type="PANTHER" id="PTHR10159:SF519">
    <property type="entry name" value="DUAL SPECIFICITY PROTEIN PHOSPHATASE MPK3"/>
    <property type="match status" value="1"/>
</dbReference>
<comment type="similarity">
    <text evidence="1">Belongs to the protein-tyrosine phosphatase family. Non-receptor class dual specificity subfamily.</text>
</comment>
<accession>A2GAH5</accession>
<dbReference type="InterPro" id="IPR016130">
    <property type="entry name" value="Tyr_Pase_AS"/>
</dbReference>
<dbReference type="OrthoDB" id="10252009at2759"/>
<dbReference type="InterPro" id="IPR020422">
    <property type="entry name" value="TYR_PHOSPHATASE_DUAL_dom"/>
</dbReference>
<dbReference type="Proteomes" id="UP000001542">
    <property type="component" value="Unassembled WGS sequence"/>
</dbReference>
<evidence type="ECO:0000313" key="8">
    <source>
        <dbReference type="Proteomes" id="UP000001542"/>
    </source>
</evidence>
<dbReference type="eggNOG" id="KOG1716">
    <property type="taxonomic scope" value="Eukaryota"/>
</dbReference>
<dbReference type="GO" id="GO:0005737">
    <property type="term" value="C:cytoplasm"/>
    <property type="evidence" value="ECO:0000318"/>
    <property type="project" value="GO_Central"/>
</dbReference>
<dbReference type="PROSITE" id="PS50054">
    <property type="entry name" value="TYR_PHOSPHATASE_DUAL"/>
    <property type="match status" value="1"/>
</dbReference>
<dbReference type="SUPFAM" id="SSF52799">
    <property type="entry name" value="(Phosphotyrosine protein) phosphatases II"/>
    <property type="match status" value="1"/>
</dbReference>
<evidence type="ECO:0000259" key="6">
    <source>
        <dbReference type="PROSITE" id="PS50056"/>
    </source>
</evidence>
<evidence type="ECO:0000256" key="3">
    <source>
        <dbReference type="ARBA" id="ARBA00022801"/>
    </source>
</evidence>
<dbReference type="KEGG" id="tva:4743484"/>
<dbReference type="GO" id="GO:0043409">
    <property type="term" value="P:negative regulation of MAPK cascade"/>
    <property type="evidence" value="ECO:0000318"/>
    <property type="project" value="GO_Central"/>
</dbReference>
<keyword evidence="4" id="KW-0904">Protein phosphatase</keyword>
<dbReference type="EC" id="3.1.3.48" evidence="2"/>
<dbReference type="PANTHER" id="PTHR10159">
    <property type="entry name" value="DUAL SPECIFICITY PROTEIN PHOSPHATASE"/>
    <property type="match status" value="1"/>
</dbReference>
<dbReference type="CDD" id="cd14498">
    <property type="entry name" value="DSP"/>
    <property type="match status" value="1"/>
</dbReference>
<dbReference type="AlphaFoldDB" id="A2GAH5"/>
<evidence type="ECO:0000313" key="7">
    <source>
        <dbReference type="EMBL" id="EAX85841.1"/>
    </source>
</evidence>
<dbReference type="GO" id="GO:0008330">
    <property type="term" value="F:protein tyrosine/threonine phosphatase activity"/>
    <property type="evidence" value="ECO:0000318"/>
    <property type="project" value="GO_Central"/>
</dbReference>
<evidence type="ECO:0000259" key="5">
    <source>
        <dbReference type="PROSITE" id="PS50054"/>
    </source>
</evidence>
<evidence type="ECO:0000256" key="2">
    <source>
        <dbReference type="ARBA" id="ARBA00013064"/>
    </source>
</evidence>
<dbReference type="InterPro" id="IPR000340">
    <property type="entry name" value="Dual-sp_phosphatase_cat-dom"/>
</dbReference>
<dbReference type="STRING" id="5722.A2GAH5"/>
<dbReference type="InterPro" id="IPR000387">
    <property type="entry name" value="Tyr_Pase_dom"/>
</dbReference>
<keyword evidence="3" id="KW-0378">Hydrolase</keyword>
<feature type="domain" description="Tyrosine specific protein phosphatases" evidence="6">
    <location>
        <begin position="273"/>
        <end position="331"/>
    </location>
</feature>